<dbReference type="InterPro" id="IPR051450">
    <property type="entry name" value="Gfo/Idh/MocA_Oxidoreductases"/>
</dbReference>
<evidence type="ECO:0000313" key="3">
    <source>
        <dbReference type="EMBL" id="CAA9531936.1"/>
    </source>
</evidence>
<dbReference type="PANTHER" id="PTHR43377:SF1">
    <property type="entry name" value="BILIVERDIN REDUCTASE A"/>
    <property type="match status" value="1"/>
</dbReference>
<gene>
    <name evidence="3" type="ORF">AVDCRST_MAG73-1033</name>
</gene>
<accession>A0A6J4TVA1</accession>
<dbReference type="InterPro" id="IPR036291">
    <property type="entry name" value="NAD(P)-bd_dom_sf"/>
</dbReference>
<dbReference type="Gene3D" id="3.40.50.720">
    <property type="entry name" value="NAD(P)-binding Rossmann-like Domain"/>
    <property type="match status" value="1"/>
</dbReference>
<evidence type="ECO:0000259" key="2">
    <source>
        <dbReference type="Pfam" id="PF22725"/>
    </source>
</evidence>
<dbReference type="InterPro" id="IPR055170">
    <property type="entry name" value="GFO_IDH_MocA-like_dom"/>
</dbReference>
<reference evidence="3" key="1">
    <citation type="submission" date="2020-02" db="EMBL/GenBank/DDBJ databases">
        <authorList>
            <person name="Meier V. D."/>
        </authorList>
    </citation>
    <scope>NUCLEOTIDE SEQUENCE</scope>
    <source>
        <strain evidence="3">AVDCRST_MAG73</strain>
    </source>
</reference>
<protein>
    <submittedName>
        <fullName evidence="3">Oxidoreductase domain protein</fullName>
    </submittedName>
</protein>
<sequence>MDGGTVRVGLVGCGGVAGWHAGNLGGIAGVEIAGLADPNDESVRRIKAAVPALAGVPAFGSAEELYAAVALDAVEINTPHTLHHGQVLEALDHGLHVLCEKPMACSPEDARAIADRAALGDRLMTVSYQRRVDPAYSYLRRVVASGELGEIQTASVTVGQNWKSLTAGSWRQDPSLSGGGMLMDSGSHLVEALLALTGQPVAAVAATVDDAGSPVDINATALVRFAGGAQGQITVIGDLATVWIERVLVSGTGGVLVYETDPQHPWRTGRVQHYRDGTVIQPLGLPAPFPSMDAAWIAAIRGTAENPAPAEIGVAVADLTDAIYRAARTGQVVEPTAAVLAD</sequence>
<dbReference type="GO" id="GO:0000166">
    <property type="term" value="F:nucleotide binding"/>
    <property type="evidence" value="ECO:0007669"/>
    <property type="project" value="InterPro"/>
</dbReference>
<dbReference type="PANTHER" id="PTHR43377">
    <property type="entry name" value="BILIVERDIN REDUCTASE A"/>
    <property type="match status" value="1"/>
</dbReference>
<name>A0A6J4TVA1_9BACT</name>
<dbReference type="SUPFAM" id="SSF55347">
    <property type="entry name" value="Glyceraldehyde-3-phosphate dehydrogenase-like, C-terminal domain"/>
    <property type="match status" value="1"/>
</dbReference>
<feature type="domain" description="GFO/IDH/MocA-like oxidoreductase" evidence="2">
    <location>
        <begin position="137"/>
        <end position="256"/>
    </location>
</feature>
<evidence type="ECO:0000259" key="1">
    <source>
        <dbReference type="Pfam" id="PF01408"/>
    </source>
</evidence>
<dbReference type="AlphaFoldDB" id="A0A6J4TVA1"/>
<dbReference type="Gene3D" id="3.30.360.10">
    <property type="entry name" value="Dihydrodipicolinate Reductase, domain 2"/>
    <property type="match status" value="1"/>
</dbReference>
<dbReference type="Pfam" id="PF01408">
    <property type="entry name" value="GFO_IDH_MocA"/>
    <property type="match status" value="1"/>
</dbReference>
<feature type="domain" description="Gfo/Idh/MocA-like oxidoreductase N-terminal" evidence="1">
    <location>
        <begin position="6"/>
        <end position="126"/>
    </location>
</feature>
<dbReference type="EMBL" id="CADCWE010000063">
    <property type="protein sequence ID" value="CAA9531936.1"/>
    <property type="molecule type" value="Genomic_DNA"/>
</dbReference>
<dbReference type="InterPro" id="IPR000683">
    <property type="entry name" value="Gfo/Idh/MocA-like_OxRdtase_N"/>
</dbReference>
<proteinExistence type="predicted"/>
<organism evidence="3">
    <name type="scientific">uncultured Thermomicrobiales bacterium</name>
    <dbReference type="NCBI Taxonomy" id="1645740"/>
    <lineage>
        <taxon>Bacteria</taxon>
        <taxon>Pseudomonadati</taxon>
        <taxon>Thermomicrobiota</taxon>
        <taxon>Thermomicrobia</taxon>
        <taxon>Thermomicrobiales</taxon>
        <taxon>environmental samples</taxon>
    </lineage>
</organism>
<dbReference type="SUPFAM" id="SSF51735">
    <property type="entry name" value="NAD(P)-binding Rossmann-fold domains"/>
    <property type="match status" value="1"/>
</dbReference>
<dbReference type="Pfam" id="PF22725">
    <property type="entry name" value="GFO_IDH_MocA_C3"/>
    <property type="match status" value="1"/>
</dbReference>